<dbReference type="PANTHER" id="PTHR37184">
    <property type="entry name" value="CLAVATA3/ESR (CLE)-RELATED PROTEIN 27"/>
    <property type="match status" value="1"/>
</dbReference>
<feature type="region of interest" description="Disordered" evidence="1">
    <location>
        <begin position="78"/>
        <end position="98"/>
    </location>
</feature>
<accession>A0AAV8T5T7</accession>
<evidence type="ECO:0000256" key="2">
    <source>
        <dbReference type="SAM" id="Phobius"/>
    </source>
</evidence>
<sequence length="98" mass="11140">MSFGSSVKIVNSFLLLVVLVFFLLQIWVCPDSKVGAIRMLSENGLPKHKFNSITAKEVKKEDIFFKYLIGKDHSFNNTDKGLEDSKRRVLSCPNPLHN</sequence>
<evidence type="ECO:0000313" key="4">
    <source>
        <dbReference type="Proteomes" id="UP001159364"/>
    </source>
</evidence>
<dbReference type="AlphaFoldDB" id="A0AAV8T5T7"/>
<evidence type="ECO:0000256" key="1">
    <source>
        <dbReference type="SAM" id="MobiDB-lite"/>
    </source>
</evidence>
<dbReference type="PANTHER" id="PTHR37184:SF2">
    <property type="entry name" value="CLAVATA3_ESR (CLE)-RELATED PROTEIN 43"/>
    <property type="match status" value="1"/>
</dbReference>
<feature type="compositionally biased region" description="Basic and acidic residues" evidence="1">
    <location>
        <begin position="78"/>
        <end position="87"/>
    </location>
</feature>
<dbReference type="EMBL" id="JAIWQS010000006">
    <property type="protein sequence ID" value="KAJ8761595.1"/>
    <property type="molecule type" value="Genomic_DNA"/>
</dbReference>
<name>A0AAV8T5T7_9ROSI</name>
<keyword evidence="4" id="KW-1185">Reference proteome</keyword>
<organism evidence="3 4">
    <name type="scientific">Erythroxylum novogranatense</name>
    <dbReference type="NCBI Taxonomy" id="1862640"/>
    <lineage>
        <taxon>Eukaryota</taxon>
        <taxon>Viridiplantae</taxon>
        <taxon>Streptophyta</taxon>
        <taxon>Embryophyta</taxon>
        <taxon>Tracheophyta</taxon>
        <taxon>Spermatophyta</taxon>
        <taxon>Magnoliopsida</taxon>
        <taxon>eudicotyledons</taxon>
        <taxon>Gunneridae</taxon>
        <taxon>Pentapetalae</taxon>
        <taxon>rosids</taxon>
        <taxon>fabids</taxon>
        <taxon>Malpighiales</taxon>
        <taxon>Erythroxylaceae</taxon>
        <taxon>Erythroxylum</taxon>
    </lineage>
</organism>
<keyword evidence="2" id="KW-0812">Transmembrane</keyword>
<dbReference type="InterPro" id="IPR040274">
    <property type="entry name" value="CLE27/CLE43"/>
</dbReference>
<comment type="caution">
    <text evidence="3">The sequence shown here is derived from an EMBL/GenBank/DDBJ whole genome shotgun (WGS) entry which is preliminary data.</text>
</comment>
<protein>
    <submittedName>
        <fullName evidence="3">Uncharacterized protein</fullName>
    </submittedName>
</protein>
<dbReference type="Proteomes" id="UP001159364">
    <property type="component" value="Linkage Group LG06"/>
</dbReference>
<evidence type="ECO:0000313" key="3">
    <source>
        <dbReference type="EMBL" id="KAJ8761595.1"/>
    </source>
</evidence>
<feature type="transmembrane region" description="Helical" evidence="2">
    <location>
        <begin position="12"/>
        <end position="29"/>
    </location>
</feature>
<keyword evidence="2" id="KW-1133">Transmembrane helix</keyword>
<gene>
    <name evidence="3" type="ORF">K2173_004371</name>
</gene>
<reference evidence="3 4" key="1">
    <citation type="submission" date="2021-09" db="EMBL/GenBank/DDBJ databases">
        <title>Genomic insights and catalytic innovation underlie evolution of tropane alkaloids biosynthesis.</title>
        <authorList>
            <person name="Wang Y.-J."/>
            <person name="Tian T."/>
            <person name="Huang J.-P."/>
            <person name="Huang S.-X."/>
        </authorList>
    </citation>
    <scope>NUCLEOTIDE SEQUENCE [LARGE SCALE GENOMIC DNA]</scope>
    <source>
        <strain evidence="3">KIB-2018</strain>
        <tissue evidence="3">Leaf</tissue>
    </source>
</reference>
<keyword evidence="2" id="KW-0472">Membrane</keyword>
<proteinExistence type="predicted"/>